<dbReference type="Gene3D" id="1.25.40.10">
    <property type="entry name" value="Tetratricopeptide repeat domain"/>
    <property type="match status" value="1"/>
</dbReference>
<name>A0A0F9U7V9_9ZZZZ</name>
<dbReference type="AlphaFoldDB" id="A0A0F9U7V9"/>
<accession>A0A0F9U7V9</accession>
<evidence type="ECO:0000313" key="1">
    <source>
        <dbReference type="EMBL" id="KKN83422.1"/>
    </source>
</evidence>
<proteinExistence type="predicted"/>
<dbReference type="EMBL" id="LAZR01000185">
    <property type="protein sequence ID" value="KKN83422.1"/>
    <property type="molecule type" value="Genomic_DNA"/>
</dbReference>
<reference evidence="1" key="1">
    <citation type="journal article" date="2015" name="Nature">
        <title>Complex archaea that bridge the gap between prokaryotes and eukaryotes.</title>
        <authorList>
            <person name="Spang A."/>
            <person name="Saw J.H."/>
            <person name="Jorgensen S.L."/>
            <person name="Zaremba-Niedzwiedzka K."/>
            <person name="Martijn J."/>
            <person name="Lind A.E."/>
            <person name="van Eijk R."/>
            <person name="Schleper C."/>
            <person name="Guy L."/>
            <person name="Ettema T.J."/>
        </authorList>
    </citation>
    <scope>NUCLEOTIDE SEQUENCE</scope>
</reference>
<gene>
    <name evidence="1" type="ORF">LCGC14_0299570</name>
</gene>
<sequence>MISKPVTHRALVIITFLLLSVQVFSHGDLTKRINQKTKEIVENPNDFKLYYERGFLYQQHVEFNKAMEDYLRSTSLGNTDKVLMYRIAEVNYLSEDYKNALSSITAYLEVDSINVKAKKLEAQILFKIEAYKESIAAYHYVMKTMVDIRPEDILEYTSIILAENNKNFSKAIDVIDFGLTKVGENTLSLQVKKLEYLKDSGQVEKTIEQYNYFILEYQRKEFWYYQKAAYLVSINKSKDANISLKLATATIEKLDAKFKNMDSILELKQQIKSLESTINN</sequence>
<protein>
    <submittedName>
        <fullName evidence="1">Uncharacterized protein</fullName>
    </submittedName>
</protein>
<dbReference type="SUPFAM" id="SSF48452">
    <property type="entry name" value="TPR-like"/>
    <property type="match status" value="1"/>
</dbReference>
<dbReference type="InterPro" id="IPR011990">
    <property type="entry name" value="TPR-like_helical_dom_sf"/>
</dbReference>
<comment type="caution">
    <text evidence="1">The sequence shown here is derived from an EMBL/GenBank/DDBJ whole genome shotgun (WGS) entry which is preliminary data.</text>
</comment>
<organism evidence="1">
    <name type="scientific">marine sediment metagenome</name>
    <dbReference type="NCBI Taxonomy" id="412755"/>
    <lineage>
        <taxon>unclassified sequences</taxon>
        <taxon>metagenomes</taxon>
        <taxon>ecological metagenomes</taxon>
    </lineage>
</organism>